<keyword evidence="3 9" id="KW-0479">Metal-binding</keyword>
<evidence type="ECO:0000256" key="5">
    <source>
        <dbReference type="ARBA" id="ARBA00022756"/>
    </source>
</evidence>
<evidence type="ECO:0000256" key="4">
    <source>
        <dbReference type="ARBA" id="ARBA00022741"/>
    </source>
</evidence>
<keyword evidence="5 9" id="KW-0093">Biotin biosynthesis</keyword>
<accession>A0A497XNH5</accession>
<comment type="caution">
    <text evidence="10">The sequence shown here is derived from an EMBL/GenBank/DDBJ whole genome shotgun (WGS) entry which is preliminary data.</text>
</comment>
<dbReference type="PIRSF" id="PIRSF006755">
    <property type="entry name" value="DTB_synth"/>
    <property type="match status" value="1"/>
</dbReference>
<keyword evidence="1 9" id="KW-0963">Cytoplasm</keyword>
<feature type="binding site" evidence="9">
    <location>
        <position position="16"/>
    </location>
    <ligand>
        <name>Mg(2+)</name>
        <dbReference type="ChEBI" id="CHEBI:18420"/>
    </ligand>
</feature>
<dbReference type="GO" id="GO:0005829">
    <property type="term" value="C:cytosol"/>
    <property type="evidence" value="ECO:0007669"/>
    <property type="project" value="TreeGrafter"/>
</dbReference>
<evidence type="ECO:0000313" key="10">
    <source>
        <dbReference type="EMBL" id="RLJ70418.1"/>
    </source>
</evidence>
<evidence type="ECO:0000256" key="9">
    <source>
        <dbReference type="HAMAP-Rule" id="MF_00336"/>
    </source>
</evidence>
<dbReference type="Pfam" id="PF13500">
    <property type="entry name" value="AAA_26"/>
    <property type="match status" value="1"/>
</dbReference>
<dbReference type="UniPathway" id="UPA00078">
    <property type="reaction ID" value="UER00161"/>
</dbReference>
<comment type="pathway">
    <text evidence="9">Cofactor biosynthesis; biotin biosynthesis; biotin from 7,8-diaminononanoate: step 1/2.</text>
</comment>
<dbReference type="Proteomes" id="UP000267841">
    <property type="component" value="Unassembled WGS sequence"/>
</dbReference>
<feature type="binding site" evidence="9">
    <location>
        <position position="41"/>
    </location>
    <ligand>
        <name>substrate</name>
    </ligand>
</feature>
<dbReference type="EC" id="6.3.3.3" evidence="9"/>
<dbReference type="AlphaFoldDB" id="A0A497XNH5"/>
<comment type="function">
    <text evidence="9">Catalyzes a mechanistically unusual reaction, the ATP-dependent insertion of CO2 between the N7 and N8 nitrogen atoms of 7,8-diaminopelargonic acid (DAPA, also called 7,8-diammoniononanoate) to form a ureido ring.</text>
</comment>
<dbReference type="SUPFAM" id="SSF52540">
    <property type="entry name" value="P-loop containing nucleoside triphosphate hydrolases"/>
    <property type="match status" value="1"/>
</dbReference>
<dbReference type="NCBIfam" id="TIGR00347">
    <property type="entry name" value="bioD"/>
    <property type="match status" value="1"/>
</dbReference>
<dbReference type="PANTHER" id="PTHR43210">
    <property type="entry name" value="DETHIOBIOTIN SYNTHETASE"/>
    <property type="match status" value="1"/>
</dbReference>
<dbReference type="InterPro" id="IPR004472">
    <property type="entry name" value="DTB_synth_BioD"/>
</dbReference>
<dbReference type="GO" id="GO:0005524">
    <property type="term" value="F:ATP binding"/>
    <property type="evidence" value="ECO:0007669"/>
    <property type="project" value="UniProtKB-UniRule"/>
</dbReference>
<evidence type="ECO:0000256" key="2">
    <source>
        <dbReference type="ARBA" id="ARBA00022598"/>
    </source>
</evidence>
<keyword evidence="4 9" id="KW-0547">Nucleotide-binding</keyword>
<reference evidence="10 11" key="1">
    <citation type="submission" date="2018-10" db="EMBL/GenBank/DDBJ databases">
        <title>Genomic Encyclopedia of Archaeal and Bacterial Type Strains, Phase II (KMG-II): from individual species to whole genera.</title>
        <authorList>
            <person name="Goeker M."/>
        </authorList>
    </citation>
    <scope>NUCLEOTIDE SEQUENCE [LARGE SCALE GENOMIC DNA]</scope>
    <source>
        <strain evidence="10 11">DSM 16510</strain>
    </source>
</reference>
<evidence type="ECO:0000256" key="7">
    <source>
        <dbReference type="ARBA" id="ARBA00022842"/>
    </source>
</evidence>
<organism evidence="10 11">
    <name type="scientific">Hydrogenivirga caldilitoris</name>
    <dbReference type="NCBI Taxonomy" id="246264"/>
    <lineage>
        <taxon>Bacteria</taxon>
        <taxon>Pseudomonadati</taxon>
        <taxon>Aquificota</taxon>
        <taxon>Aquificia</taxon>
        <taxon>Aquificales</taxon>
        <taxon>Aquificaceae</taxon>
        <taxon>Hydrogenivirga</taxon>
    </lineage>
</organism>
<evidence type="ECO:0000256" key="1">
    <source>
        <dbReference type="ARBA" id="ARBA00022490"/>
    </source>
</evidence>
<comment type="similarity">
    <text evidence="9">Belongs to the dethiobiotin synthetase family.</text>
</comment>
<comment type="subunit">
    <text evidence="9">Homodimer.</text>
</comment>
<dbReference type="GO" id="GO:0009102">
    <property type="term" value="P:biotin biosynthetic process"/>
    <property type="evidence" value="ECO:0007669"/>
    <property type="project" value="UniProtKB-UniRule"/>
</dbReference>
<evidence type="ECO:0000256" key="3">
    <source>
        <dbReference type="ARBA" id="ARBA00022723"/>
    </source>
</evidence>
<comment type="cofactor">
    <cofactor evidence="9">
        <name>Mg(2+)</name>
        <dbReference type="ChEBI" id="CHEBI:18420"/>
    </cofactor>
</comment>
<protein>
    <recommendedName>
        <fullName evidence="9">ATP-dependent dethiobiotin synthetase BioD</fullName>
        <ecNumber evidence="9">6.3.3.3</ecNumber>
    </recommendedName>
    <alternativeName>
        <fullName evidence="9">DTB synthetase</fullName>
        <shortName evidence="9">DTBS</shortName>
    </alternativeName>
    <alternativeName>
        <fullName evidence="9">Dethiobiotin synthase</fullName>
    </alternativeName>
</protein>
<feature type="binding site" evidence="9">
    <location>
        <begin position="108"/>
        <end position="111"/>
    </location>
    <ligand>
        <name>ATP</name>
        <dbReference type="ChEBI" id="CHEBI:30616"/>
    </ligand>
</feature>
<gene>
    <name evidence="9" type="primary">bioD</name>
    <name evidence="10" type="ORF">BCF55_0690</name>
</gene>
<dbReference type="OrthoDB" id="9802097at2"/>
<feature type="binding site" evidence="9">
    <location>
        <begin position="12"/>
        <end position="17"/>
    </location>
    <ligand>
        <name>ATP</name>
        <dbReference type="ChEBI" id="CHEBI:30616"/>
    </ligand>
</feature>
<dbReference type="HAMAP" id="MF_00336">
    <property type="entry name" value="BioD"/>
    <property type="match status" value="1"/>
</dbReference>
<dbReference type="Gene3D" id="3.40.50.300">
    <property type="entry name" value="P-loop containing nucleotide triphosphate hydrolases"/>
    <property type="match status" value="1"/>
</dbReference>
<evidence type="ECO:0000313" key="11">
    <source>
        <dbReference type="Proteomes" id="UP000267841"/>
    </source>
</evidence>
<sequence>MTAILVTGTDTGVGKTFITYNIARALKEKGIRVGCFKPVETYVRDIPEDGKLLASATGQSVDEVVPVRFLLPLAPYSAEIEEGKKFSLKELRERFEDLKRKYEVLLVEGAGGIAVPIKENYTYGNLAKDWGVPVLVVGRAGLGTLNHTYLTWYYAKSLSLEVIGIVLNGFEGTDVSEKTNPRVVYEMTGLKPVCIRRSKGTLVSEEEKNLLLELIGF</sequence>
<dbReference type="CDD" id="cd03109">
    <property type="entry name" value="DTBS"/>
    <property type="match status" value="1"/>
</dbReference>
<keyword evidence="2 9" id="KW-0436">Ligase</keyword>
<dbReference type="PANTHER" id="PTHR43210:SF2">
    <property type="entry name" value="ATP-DEPENDENT DETHIOBIOTIN SYNTHETASE BIOD 2"/>
    <property type="match status" value="1"/>
</dbReference>
<feature type="binding site" evidence="9">
    <location>
        <position position="108"/>
    </location>
    <ligand>
        <name>Mg(2+)</name>
        <dbReference type="ChEBI" id="CHEBI:18420"/>
    </ligand>
</feature>
<dbReference type="GO" id="GO:0004141">
    <property type="term" value="F:dethiobiotin synthase activity"/>
    <property type="evidence" value="ECO:0007669"/>
    <property type="project" value="UniProtKB-UniRule"/>
</dbReference>
<name>A0A497XNH5_9AQUI</name>
<keyword evidence="11" id="KW-1185">Reference proteome</keyword>
<comment type="catalytic activity">
    <reaction evidence="8">
        <text>(7R,8S)-8-amino-7-(carboxyamino)nonanoate + ATP = (4R,5S)-dethiobiotin + ADP + phosphate + H(+)</text>
        <dbReference type="Rhea" id="RHEA:63684"/>
        <dbReference type="ChEBI" id="CHEBI:15378"/>
        <dbReference type="ChEBI" id="CHEBI:30616"/>
        <dbReference type="ChEBI" id="CHEBI:43474"/>
        <dbReference type="ChEBI" id="CHEBI:149470"/>
        <dbReference type="ChEBI" id="CHEBI:149473"/>
        <dbReference type="ChEBI" id="CHEBI:456216"/>
    </reaction>
</comment>
<comment type="caution">
    <text evidence="9">Lacks conserved residue(s) required for the propagation of feature annotation.</text>
</comment>
<feature type="binding site" evidence="9">
    <location>
        <position position="49"/>
    </location>
    <ligand>
        <name>Mg(2+)</name>
        <dbReference type="ChEBI" id="CHEBI:18420"/>
    </ligand>
</feature>
<dbReference type="InterPro" id="IPR027417">
    <property type="entry name" value="P-loop_NTPase"/>
</dbReference>
<feature type="active site" evidence="9">
    <location>
        <position position="37"/>
    </location>
</feature>
<keyword evidence="6 9" id="KW-0067">ATP-binding</keyword>
<evidence type="ECO:0000256" key="8">
    <source>
        <dbReference type="ARBA" id="ARBA00047386"/>
    </source>
</evidence>
<dbReference type="RefSeq" id="WP_121010002.1">
    <property type="nucleotide sequence ID" value="NZ_RCCJ01000001.1"/>
</dbReference>
<dbReference type="EMBL" id="RCCJ01000001">
    <property type="protein sequence ID" value="RLJ70418.1"/>
    <property type="molecule type" value="Genomic_DNA"/>
</dbReference>
<keyword evidence="7 9" id="KW-0460">Magnesium</keyword>
<comment type="subcellular location">
    <subcellularLocation>
        <location evidence="9">Cytoplasm</location>
    </subcellularLocation>
</comment>
<evidence type="ECO:0000256" key="6">
    <source>
        <dbReference type="ARBA" id="ARBA00022840"/>
    </source>
</evidence>
<feature type="binding site" evidence="9">
    <location>
        <position position="49"/>
    </location>
    <ligand>
        <name>ATP</name>
        <dbReference type="ChEBI" id="CHEBI:30616"/>
    </ligand>
</feature>
<proteinExistence type="inferred from homology"/>
<dbReference type="GO" id="GO:0000287">
    <property type="term" value="F:magnesium ion binding"/>
    <property type="evidence" value="ECO:0007669"/>
    <property type="project" value="UniProtKB-UniRule"/>
</dbReference>
<comment type="catalytic activity">
    <reaction evidence="9">
        <text>(7R,8S)-7,8-diammoniononanoate + CO2 + ATP = (4R,5S)-dethiobiotin + ADP + phosphate + 3 H(+)</text>
        <dbReference type="Rhea" id="RHEA:15805"/>
        <dbReference type="ChEBI" id="CHEBI:15378"/>
        <dbReference type="ChEBI" id="CHEBI:16526"/>
        <dbReference type="ChEBI" id="CHEBI:30616"/>
        <dbReference type="ChEBI" id="CHEBI:43474"/>
        <dbReference type="ChEBI" id="CHEBI:149469"/>
        <dbReference type="ChEBI" id="CHEBI:149473"/>
        <dbReference type="ChEBI" id="CHEBI:456216"/>
        <dbReference type="EC" id="6.3.3.3"/>
    </reaction>
</comment>